<feature type="non-terminal residue" evidence="1">
    <location>
        <position position="71"/>
    </location>
</feature>
<dbReference type="EMBL" id="BTRK01000006">
    <property type="protein sequence ID" value="GMR57568.1"/>
    <property type="molecule type" value="Genomic_DNA"/>
</dbReference>
<evidence type="ECO:0000313" key="1">
    <source>
        <dbReference type="EMBL" id="GMR57568.1"/>
    </source>
</evidence>
<protein>
    <submittedName>
        <fullName evidence="1">Uncharacterized protein</fullName>
    </submittedName>
</protein>
<evidence type="ECO:0000313" key="3">
    <source>
        <dbReference type="Proteomes" id="UP001328107"/>
    </source>
</evidence>
<reference evidence="1" key="2">
    <citation type="submission" date="2023-06" db="EMBL/GenBank/DDBJ databases">
        <title>Genome assembly of Pristionchus species.</title>
        <authorList>
            <person name="Yoshida K."/>
            <person name="Sommer R.J."/>
        </authorList>
    </citation>
    <scope>NUCLEOTIDE SEQUENCE</scope>
    <source>
        <strain evidence="1 3">RS5460</strain>
    </source>
</reference>
<dbReference type="EMBL" id="BTRK01000006">
    <property type="protein sequence ID" value="GMR57571.1"/>
    <property type="molecule type" value="Genomic_DNA"/>
</dbReference>
<sequence>INDTFASRFPRVDGLKKGRYVDTLGRIYEILGAVDCYSCPNTFLITSKRYGTQLLKAIKHCANKDDMFSMQ</sequence>
<evidence type="ECO:0000313" key="2">
    <source>
        <dbReference type="EMBL" id="GMR57571.1"/>
    </source>
</evidence>
<reference evidence="3" key="1">
    <citation type="submission" date="2022-10" db="EMBL/GenBank/DDBJ databases">
        <title>Genome assembly of Pristionchus species.</title>
        <authorList>
            <person name="Yoshida K."/>
            <person name="Sommer R.J."/>
        </authorList>
    </citation>
    <scope>NUCLEOTIDE SEQUENCE [LARGE SCALE GENOMIC DNA]</scope>
    <source>
        <strain evidence="3">RS5460</strain>
    </source>
</reference>
<accession>A0AAN5I9E3</accession>
<gene>
    <name evidence="1" type="ORF">PMAYCL1PPCAC_27763</name>
    <name evidence="2" type="ORF">PMAYCL1PPCAC_27766</name>
</gene>
<organism evidence="1 3">
    <name type="scientific">Pristionchus mayeri</name>
    <dbReference type="NCBI Taxonomy" id="1317129"/>
    <lineage>
        <taxon>Eukaryota</taxon>
        <taxon>Metazoa</taxon>
        <taxon>Ecdysozoa</taxon>
        <taxon>Nematoda</taxon>
        <taxon>Chromadorea</taxon>
        <taxon>Rhabditida</taxon>
        <taxon>Rhabditina</taxon>
        <taxon>Diplogasteromorpha</taxon>
        <taxon>Diplogasteroidea</taxon>
        <taxon>Neodiplogasteridae</taxon>
        <taxon>Pristionchus</taxon>
    </lineage>
</organism>
<name>A0AAN5I9E3_9BILA</name>
<dbReference type="Proteomes" id="UP001328107">
    <property type="component" value="Unassembled WGS sequence"/>
</dbReference>
<comment type="caution">
    <text evidence="1">The sequence shown here is derived from an EMBL/GenBank/DDBJ whole genome shotgun (WGS) entry which is preliminary data.</text>
</comment>
<keyword evidence="3" id="KW-1185">Reference proteome</keyword>
<feature type="non-terminal residue" evidence="1">
    <location>
        <position position="1"/>
    </location>
</feature>
<dbReference type="AlphaFoldDB" id="A0AAN5I9E3"/>
<proteinExistence type="predicted"/>